<dbReference type="SUPFAM" id="SSF103473">
    <property type="entry name" value="MFS general substrate transporter"/>
    <property type="match status" value="1"/>
</dbReference>
<evidence type="ECO:0000256" key="6">
    <source>
        <dbReference type="SAM" id="MobiDB-lite"/>
    </source>
</evidence>
<keyword evidence="4 7" id="KW-1133">Transmembrane helix</keyword>
<evidence type="ECO:0000259" key="8">
    <source>
        <dbReference type="PROSITE" id="PS50850"/>
    </source>
</evidence>
<evidence type="ECO:0000256" key="7">
    <source>
        <dbReference type="SAM" id="Phobius"/>
    </source>
</evidence>
<dbReference type="Gene3D" id="1.20.1250.20">
    <property type="entry name" value="MFS general substrate transporter like domains"/>
    <property type="match status" value="1"/>
</dbReference>
<keyword evidence="2" id="KW-0813">Transport</keyword>
<feature type="domain" description="Major facilitator superfamily (MFS) profile" evidence="8">
    <location>
        <begin position="106"/>
        <end position="557"/>
    </location>
</feature>
<dbReference type="GO" id="GO:0022857">
    <property type="term" value="F:transmembrane transporter activity"/>
    <property type="evidence" value="ECO:0007669"/>
    <property type="project" value="InterPro"/>
</dbReference>
<feature type="transmembrane region" description="Helical" evidence="7">
    <location>
        <begin position="508"/>
        <end position="526"/>
    </location>
</feature>
<evidence type="ECO:0000256" key="1">
    <source>
        <dbReference type="ARBA" id="ARBA00004141"/>
    </source>
</evidence>
<protein>
    <submittedName>
        <fullName evidence="9">MFS multidrug transporter-like protein</fullName>
    </submittedName>
</protein>
<feature type="transmembrane region" description="Helical" evidence="7">
    <location>
        <begin position="137"/>
        <end position="160"/>
    </location>
</feature>
<organism evidence="9 10">
    <name type="scientific">Coleophoma cylindrospora</name>
    <dbReference type="NCBI Taxonomy" id="1849047"/>
    <lineage>
        <taxon>Eukaryota</taxon>
        <taxon>Fungi</taxon>
        <taxon>Dikarya</taxon>
        <taxon>Ascomycota</taxon>
        <taxon>Pezizomycotina</taxon>
        <taxon>Leotiomycetes</taxon>
        <taxon>Helotiales</taxon>
        <taxon>Dermateaceae</taxon>
        <taxon>Coleophoma</taxon>
    </lineage>
</organism>
<accession>A0A3D8S6F3</accession>
<keyword evidence="5 7" id="KW-0472">Membrane</keyword>
<name>A0A3D8S6F3_9HELO</name>
<evidence type="ECO:0000256" key="5">
    <source>
        <dbReference type="ARBA" id="ARBA00023136"/>
    </source>
</evidence>
<evidence type="ECO:0000256" key="3">
    <source>
        <dbReference type="ARBA" id="ARBA00022692"/>
    </source>
</evidence>
<dbReference type="EMBL" id="PDLM01000003">
    <property type="protein sequence ID" value="RDW81883.1"/>
    <property type="molecule type" value="Genomic_DNA"/>
</dbReference>
<comment type="caution">
    <text evidence="9">The sequence shown here is derived from an EMBL/GenBank/DDBJ whole genome shotgun (WGS) entry which is preliminary data.</text>
</comment>
<dbReference type="AlphaFoldDB" id="A0A3D8S6F3"/>
<dbReference type="FunFam" id="1.20.1720.10:FF:000009">
    <property type="entry name" value="MFS multidrug transporter"/>
    <property type="match status" value="1"/>
</dbReference>
<evidence type="ECO:0000256" key="2">
    <source>
        <dbReference type="ARBA" id="ARBA00022448"/>
    </source>
</evidence>
<dbReference type="PANTHER" id="PTHR23502">
    <property type="entry name" value="MAJOR FACILITATOR SUPERFAMILY"/>
    <property type="match status" value="1"/>
</dbReference>
<dbReference type="InterPro" id="IPR011701">
    <property type="entry name" value="MFS"/>
</dbReference>
<dbReference type="PROSITE" id="PS50850">
    <property type="entry name" value="MFS"/>
    <property type="match status" value="1"/>
</dbReference>
<evidence type="ECO:0000313" key="10">
    <source>
        <dbReference type="Proteomes" id="UP000256645"/>
    </source>
</evidence>
<feature type="transmembrane region" description="Helical" evidence="7">
    <location>
        <begin position="473"/>
        <end position="496"/>
    </location>
</feature>
<feature type="transmembrane region" description="Helical" evidence="7">
    <location>
        <begin position="261"/>
        <end position="280"/>
    </location>
</feature>
<evidence type="ECO:0000256" key="4">
    <source>
        <dbReference type="ARBA" id="ARBA00022989"/>
    </source>
</evidence>
<dbReference type="Gene3D" id="1.20.1720.10">
    <property type="entry name" value="Multidrug resistance protein D"/>
    <property type="match status" value="1"/>
</dbReference>
<feature type="transmembrane region" description="Helical" evidence="7">
    <location>
        <begin position="383"/>
        <end position="402"/>
    </location>
</feature>
<dbReference type="CDD" id="cd17323">
    <property type="entry name" value="MFS_Tpo1_MDR_like"/>
    <property type="match status" value="1"/>
</dbReference>
<feature type="transmembrane region" description="Helical" evidence="7">
    <location>
        <begin position="442"/>
        <end position="461"/>
    </location>
</feature>
<gene>
    <name evidence="9" type="ORF">BP6252_02995</name>
</gene>
<feature type="transmembrane region" description="Helical" evidence="7">
    <location>
        <begin position="352"/>
        <end position="371"/>
    </location>
</feature>
<dbReference type="Proteomes" id="UP000256645">
    <property type="component" value="Unassembled WGS sequence"/>
</dbReference>
<dbReference type="InterPro" id="IPR020846">
    <property type="entry name" value="MFS_dom"/>
</dbReference>
<comment type="subcellular location">
    <subcellularLocation>
        <location evidence="1">Membrane</location>
        <topology evidence="1">Multi-pass membrane protein</topology>
    </subcellularLocation>
</comment>
<keyword evidence="3 7" id="KW-0812">Transmembrane</keyword>
<sequence>MTDSDAEKITPISPVAVGVDGGLEGTPEGPLQKDPSQEAFTSSTHSDTHAKTEQNNAALAITQGTNSQNLLVDEQPNGENAGNVEPEHKIDDRPYSVFTHNEKKIIVLCAGLSQFFSPISGQIYFPSLDAISTDLHVSSSLVNLTITTYLIMQGIAPAFVGGFSDDSGRRPTYLICFVIYVAANIGLGLQNNYAALMVLRCLQSAGGSGTVALASAVVSDIVTSQERGVYVSYMSVVPQAGPSLGPIIGGLLGQYLGWHSVFWFLLICTGVVAIPVALFFPETCRKVVDDGSVPPPKWSRSYLNTKVEKRLLAEGRPIPYEKREELARKRKLRIPNPLQTVKIVFKKESGFVLGYIGIMCGGYYATIALIPSQFGAVYGFNQIQIALCYLPLGCGSLLAAFVRGKIIDSRYRAHAKRSGLPLEFNRRVDLSNFPIERARLEVAIPPLALGTACMIGFGWMIQYKVNLSGPLILLFFIGFCTSASLNTVSVLLVDLYPGRAGAASAANNLVRCWIGAAATSGVVPLINKVGIGWATTFFGLLVVVFSPILWYVMENGPKWRRATKERKEREEAQRAAKANIGGEKGLH</sequence>
<dbReference type="Pfam" id="PF07690">
    <property type="entry name" value="MFS_1"/>
    <property type="match status" value="1"/>
</dbReference>
<feature type="region of interest" description="Disordered" evidence="6">
    <location>
        <begin position="563"/>
        <end position="587"/>
    </location>
</feature>
<feature type="region of interest" description="Disordered" evidence="6">
    <location>
        <begin position="1"/>
        <end position="51"/>
    </location>
</feature>
<dbReference type="STRING" id="1849047.A0A3D8S6F3"/>
<evidence type="ECO:0000313" key="9">
    <source>
        <dbReference type="EMBL" id="RDW81883.1"/>
    </source>
</evidence>
<feature type="region of interest" description="Disordered" evidence="6">
    <location>
        <begin position="70"/>
        <end position="89"/>
    </location>
</feature>
<dbReference type="InterPro" id="IPR036259">
    <property type="entry name" value="MFS_trans_sf"/>
</dbReference>
<proteinExistence type="predicted"/>
<feature type="transmembrane region" description="Helical" evidence="7">
    <location>
        <begin position="105"/>
        <end position="125"/>
    </location>
</feature>
<keyword evidence="10" id="KW-1185">Reference proteome</keyword>
<dbReference type="OrthoDB" id="2441642at2759"/>
<dbReference type="PANTHER" id="PTHR23502:SF51">
    <property type="entry name" value="QUINIDINE RESISTANCE PROTEIN 1-RELATED"/>
    <property type="match status" value="1"/>
</dbReference>
<feature type="transmembrane region" description="Helical" evidence="7">
    <location>
        <begin position="172"/>
        <end position="189"/>
    </location>
</feature>
<reference evidence="9 10" key="1">
    <citation type="journal article" date="2018" name="IMA Fungus">
        <title>IMA Genome-F 9: Draft genome sequence of Annulohypoxylon stygium, Aspergillus mulundensis, Berkeleyomyces basicola (syn. Thielaviopsis basicola), Ceratocystis smalleyi, two Cercospora beticola strains, Coleophoma cylindrospora, Fusarium fracticaudum, Phialophora cf. hyalina, and Morchella septimelata.</title>
        <authorList>
            <person name="Wingfield B.D."/>
            <person name="Bills G.F."/>
            <person name="Dong Y."/>
            <person name="Huang W."/>
            <person name="Nel W.J."/>
            <person name="Swalarsk-Parry B.S."/>
            <person name="Vaghefi N."/>
            <person name="Wilken P.M."/>
            <person name="An Z."/>
            <person name="de Beer Z.W."/>
            <person name="De Vos L."/>
            <person name="Chen L."/>
            <person name="Duong T.A."/>
            <person name="Gao Y."/>
            <person name="Hammerbacher A."/>
            <person name="Kikkert J.R."/>
            <person name="Li Y."/>
            <person name="Li H."/>
            <person name="Li K."/>
            <person name="Li Q."/>
            <person name="Liu X."/>
            <person name="Ma X."/>
            <person name="Naidoo K."/>
            <person name="Pethybridge S.J."/>
            <person name="Sun J."/>
            <person name="Steenkamp E.T."/>
            <person name="van der Nest M.A."/>
            <person name="van Wyk S."/>
            <person name="Wingfield M.J."/>
            <person name="Xiong C."/>
            <person name="Yue Q."/>
            <person name="Zhang X."/>
        </authorList>
    </citation>
    <scope>NUCLEOTIDE SEQUENCE [LARGE SCALE GENOMIC DNA]</scope>
    <source>
        <strain evidence="9 10">BP6252</strain>
    </source>
</reference>
<feature type="transmembrane region" description="Helical" evidence="7">
    <location>
        <begin position="532"/>
        <end position="552"/>
    </location>
</feature>
<dbReference type="GO" id="GO:0005886">
    <property type="term" value="C:plasma membrane"/>
    <property type="evidence" value="ECO:0007669"/>
    <property type="project" value="TreeGrafter"/>
</dbReference>
<feature type="compositionally biased region" description="Basic and acidic residues" evidence="6">
    <location>
        <begin position="565"/>
        <end position="574"/>
    </location>
</feature>